<proteinExistence type="predicted"/>
<dbReference type="HOGENOM" id="CLU_1778023_0_0_1"/>
<feature type="compositionally biased region" description="Basic and acidic residues" evidence="1">
    <location>
        <begin position="57"/>
        <end position="70"/>
    </location>
</feature>
<organism evidence="2 3">
    <name type="scientific">Ophiostoma piceae (strain UAMH 11346)</name>
    <name type="common">Sap stain fungus</name>
    <dbReference type="NCBI Taxonomy" id="1262450"/>
    <lineage>
        <taxon>Eukaryota</taxon>
        <taxon>Fungi</taxon>
        <taxon>Dikarya</taxon>
        <taxon>Ascomycota</taxon>
        <taxon>Pezizomycotina</taxon>
        <taxon>Sordariomycetes</taxon>
        <taxon>Sordariomycetidae</taxon>
        <taxon>Ophiostomatales</taxon>
        <taxon>Ophiostomataceae</taxon>
        <taxon>Ophiostoma</taxon>
    </lineage>
</organism>
<sequence length="146" mass="15119">MSASAPTSTPTFNGSLRDDSAIGKSWDRVVSDYKTFHDVLAHGGTVRDLPVFPDTYNRQERQETSQDARPETNVSTAQQANASGAAKNGVNTSDNVDGDDGPDGSGSGDGPVGYDSRPGLTTAQASKADSQALPANTLDTASPSPF</sequence>
<feature type="compositionally biased region" description="Polar residues" evidence="1">
    <location>
        <begin position="72"/>
        <end position="82"/>
    </location>
</feature>
<feature type="region of interest" description="Disordered" evidence="1">
    <location>
        <begin position="1"/>
        <end position="23"/>
    </location>
</feature>
<dbReference type="Proteomes" id="UP000016923">
    <property type="component" value="Unassembled WGS sequence"/>
</dbReference>
<dbReference type="CDD" id="cd22851">
    <property type="entry name" value="SMN_N"/>
    <property type="match status" value="1"/>
</dbReference>
<reference evidence="2 3" key="1">
    <citation type="journal article" date="2013" name="BMC Genomics">
        <title>The genome and transcriptome of the pine saprophyte Ophiostoma piceae, and a comparison with the bark beetle-associated pine pathogen Grosmannia clavigera.</title>
        <authorList>
            <person name="Haridas S."/>
            <person name="Wang Y."/>
            <person name="Lim L."/>
            <person name="Massoumi Alamouti S."/>
            <person name="Jackman S."/>
            <person name="Docking R."/>
            <person name="Robertson G."/>
            <person name="Birol I."/>
            <person name="Bohlmann J."/>
            <person name="Breuil C."/>
        </authorList>
    </citation>
    <scope>NUCLEOTIDE SEQUENCE [LARGE SCALE GENOMIC DNA]</scope>
    <source>
        <strain evidence="2 3">UAMH 11346</strain>
    </source>
</reference>
<dbReference type="AlphaFoldDB" id="S3D5W7"/>
<evidence type="ECO:0000313" key="2">
    <source>
        <dbReference type="EMBL" id="EPE08780.1"/>
    </source>
</evidence>
<feature type="compositionally biased region" description="Polar residues" evidence="1">
    <location>
        <begin position="1"/>
        <end position="14"/>
    </location>
</feature>
<dbReference type="eggNOG" id="KOG4327">
    <property type="taxonomic scope" value="Eukaryota"/>
</dbReference>
<dbReference type="STRING" id="1262450.S3D5W7"/>
<accession>S3D5W7</accession>
<dbReference type="VEuPathDB" id="FungiDB:F503_04367"/>
<evidence type="ECO:0000313" key="3">
    <source>
        <dbReference type="Proteomes" id="UP000016923"/>
    </source>
</evidence>
<feature type="compositionally biased region" description="Polar residues" evidence="1">
    <location>
        <begin position="119"/>
        <end position="146"/>
    </location>
</feature>
<feature type="region of interest" description="Disordered" evidence="1">
    <location>
        <begin position="43"/>
        <end position="146"/>
    </location>
</feature>
<protein>
    <submittedName>
        <fullName evidence="2">Uncharacterized protein</fullName>
    </submittedName>
</protein>
<dbReference type="EMBL" id="KE148148">
    <property type="protein sequence ID" value="EPE08780.1"/>
    <property type="molecule type" value="Genomic_DNA"/>
</dbReference>
<keyword evidence="3" id="KW-1185">Reference proteome</keyword>
<gene>
    <name evidence="2" type="ORF">F503_04367</name>
</gene>
<dbReference type="OrthoDB" id="197400at2759"/>
<evidence type="ECO:0000256" key="1">
    <source>
        <dbReference type="SAM" id="MobiDB-lite"/>
    </source>
</evidence>
<name>S3D5W7_OPHP1</name>